<gene>
    <name evidence="2" type="ORF">KLO01_10420</name>
</gene>
<dbReference type="InterPro" id="IPR003870">
    <property type="entry name" value="DUF222"/>
</dbReference>
<keyword evidence="2" id="KW-0378">Hydrolase</keyword>
<dbReference type="Proteomes" id="UP000321793">
    <property type="component" value="Unassembled WGS sequence"/>
</dbReference>
<protein>
    <submittedName>
        <fullName evidence="2">HNH endonuclease</fullName>
    </submittedName>
</protein>
<evidence type="ECO:0000259" key="1">
    <source>
        <dbReference type="SMART" id="SM00507"/>
    </source>
</evidence>
<comment type="caution">
    <text evidence="2">The sequence shown here is derived from an EMBL/GenBank/DDBJ whole genome shotgun (WGS) entry which is preliminary data.</text>
</comment>
<reference evidence="2 3" key="1">
    <citation type="submission" date="2019-07" db="EMBL/GenBank/DDBJ databases">
        <title>Whole genome shotgun sequence of Knoellia locipacati NBRC 109775.</title>
        <authorList>
            <person name="Hosoyama A."/>
            <person name="Uohara A."/>
            <person name="Ohji S."/>
            <person name="Ichikawa N."/>
        </authorList>
    </citation>
    <scope>NUCLEOTIDE SEQUENCE [LARGE SCALE GENOMIC DNA]</scope>
    <source>
        <strain evidence="2 3">NBRC 109775</strain>
    </source>
</reference>
<evidence type="ECO:0000313" key="3">
    <source>
        <dbReference type="Proteomes" id="UP000321793"/>
    </source>
</evidence>
<organism evidence="2 3">
    <name type="scientific">Knoellia locipacati</name>
    <dbReference type="NCBI Taxonomy" id="882824"/>
    <lineage>
        <taxon>Bacteria</taxon>
        <taxon>Bacillati</taxon>
        <taxon>Actinomycetota</taxon>
        <taxon>Actinomycetes</taxon>
        <taxon>Micrococcales</taxon>
        <taxon>Intrasporangiaceae</taxon>
        <taxon>Knoellia</taxon>
    </lineage>
</organism>
<dbReference type="AlphaFoldDB" id="A0A512SYM2"/>
<dbReference type="Pfam" id="PF02720">
    <property type="entry name" value="DUF222"/>
    <property type="match status" value="1"/>
</dbReference>
<dbReference type="CDD" id="cd00085">
    <property type="entry name" value="HNHc"/>
    <property type="match status" value="1"/>
</dbReference>
<sequence>MWTTLESVIEQVYYWFMGTGRESSEGPQVRIRSVVSSLAALSAEGLTEVERVEAVAALESLKGATAAAQARLTAAAVVDREQLGEDSRSVRADLALARRCSPTLADQHVGVARALVEEMPSTMAALERGEISERRATIVVRETACLSRDHRAEVDRRLADCIGSMGDKALAAAARRAGAALDAESLAERNRRVVASRRVSVRPAADGMAWLSILGPLKEVVGAHVALTAEEGRRHVIDPDLPADEWEAAAAAARADTRGKGAWLADRALQLISGRAPDQPQPVEVHLVMTDRTLLPAAFGGTAPVDDVAVLPGWGPVPGCEARASVADALDSGAGVWLRRLFTDPSGRDLVGMDSTRRRFQGGLRRFLELRDPACRIPWCDAPAVQTDHTTAVHAGGATSAANGEGLCQRHNLVKELNGWHVRVESTGLDGTGPHGIRIQTPTGRVHDSTAPPILGEGWVAPSADLPTTDDVGERFDDWLEHAHEGHFWAA</sequence>
<evidence type="ECO:0000313" key="2">
    <source>
        <dbReference type="EMBL" id="GEQ12995.1"/>
    </source>
</evidence>
<dbReference type="GO" id="GO:0004519">
    <property type="term" value="F:endonuclease activity"/>
    <property type="evidence" value="ECO:0007669"/>
    <property type="project" value="UniProtKB-KW"/>
</dbReference>
<keyword evidence="2" id="KW-0255">Endonuclease</keyword>
<keyword evidence="3" id="KW-1185">Reference proteome</keyword>
<dbReference type="SMART" id="SM00507">
    <property type="entry name" value="HNHc"/>
    <property type="match status" value="1"/>
</dbReference>
<proteinExistence type="predicted"/>
<name>A0A512SYM2_9MICO</name>
<feature type="domain" description="HNH nuclease" evidence="1">
    <location>
        <begin position="363"/>
        <end position="413"/>
    </location>
</feature>
<dbReference type="InterPro" id="IPR003615">
    <property type="entry name" value="HNH_nuc"/>
</dbReference>
<accession>A0A512SYM2</accession>
<keyword evidence="2" id="KW-0540">Nuclease</keyword>
<dbReference type="EMBL" id="BKBA01000003">
    <property type="protein sequence ID" value="GEQ12995.1"/>
    <property type="molecule type" value="Genomic_DNA"/>
</dbReference>